<keyword evidence="3" id="KW-1185">Reference proteome</keyword>
<evidence type="ECO:0000313" key="3">
    <source>
        <dbReference type="Proteomes" id="UP000679335"/>
    </source>
</evidence>
<dbReference type="Proteomes" id="UP000679335">
    <property type="component" value="Chromosome"/>
</dbReference>
<name>A0ABX8GMW1_9CELL</name>
<proteinExistence type="predicted"/>
<gene>
    <name evidence="2" type="ORF">KKR89_07470</name>
</gene>
<keyword evidence="2" id="KW-0238">DNA-binding</keyword>
<feature type="region of interest" description="Disordered" evidence="1">
    <location>
        <begin position="1"/>
        <end position="30"/>
    </location>
</feature>
<dbReference type="Pfam" id="PF06224">
    <property type="entry name" value="AlkZ-like"/>
    <property type="match status" value="1"/>
</dbReference>
<protein>
    <submittedName>
        <fullName evidence="2">Winged helix DNA-binding domain-containing protein</fullName>
    </submittedName>
</protein>
<organism evidence="2 3">
    <name type="scientific">Cellulomonas dongxiuzhuiae</name>
    <dbReference type="NCBI Taxonomy" id="2819979"/>
    <lineage>
        <taxon>Bacteria</taxon>
        <taxon>Bacillati</taxon>
        <taxon>Actinomycetota</taxon>
        <taxon>Actinomycetes</taxon>
        <taxon>Micrococcales</taxon>
        <taxon>Cellulomonadaceae</taxon>
        <taxon>Cellulomonas</taxon>
    </lineage>
</organism>
<dbReference type="GO" id="GO:0003677">
    <property type="term" value="F:DNA binding"/>
    <property type="evidence" value="ECO:0007669"/>
    <property type="project" value="UniProtKB-KW"/>
</dbReference>
<evidence type="ECO:0000313" key="2">
    <source>
        <dbReference type="EMBL" id="QWC17400.1"/>
    </source>
</evidence>
<accession>A0ABX8GMW1</accession>
<dbReference type="EMBL" id="CP076023">
    <property type="protein sequence ID" value="QWC17400.1"/>
    <property type="molecule type" value="Genomic_DNA"/>
</dbReference>
<reference evidence="2 3" key="1">
    <citation type="submission" date="2021-05" db="EMBL/GenBank/DDBJ databases">
        <title>Novel species in genus Cellulomonas.</title>
        <authorList>
            <person name="Zhang G."/>
        </authorList>
    </citation>
    <scope>NUCLEOTIDE SEQUENCE [LARGE SCALE GENOMIC DNA]</scope>
    <source>
        <strain evidence="3">zg-ZUI157</strain>
    </source>
</reference>
<sequence>MVLTVASRRPGAPLAGARVARQDDPGPRRRRWRWACGRPGVNRVGGAWHAARMARAPSAGDRPTHAPVPVDRATVLRHRVRVQQLDRPAGSVTDPTDAAVLDAGVQDTGPDGALWALALRGVAVHAGDRPPSLAYAWSVRGAPHAYRRDDLRDVERALRPWSDADAAKRLFDAARPLRAAGIAPTQALAATARAMHAVVAHPLVKGEVSTALTAAMPEPYLRACRPCGTTHVYEQTFRLAALHAGLELETGTSPPVLRRIPRWPSSQVARTEPAPPGAPHDLVRTALHLLGPADPALVARLVDAPVRDVAARWPTDVVDVEVEGRTVQVLVDDLDALRASASSSAEPTVRLLGPYDLFLQARDRDLLVPEAAAQRTLWPVLGRPGAVVVDGDPVGTWRPRARAGTLGLDVTTWGRWSRDVRDRVAEQHERLAAFRGLRTP</sequence>
<evidence type="ECO:0000256" key="1">
    <source>
        <dbReference type="SAM" id="MobiDB-lite"/>
    </source>
</evidence>
<dbReference type="InterPro" id="IPR009351">
    <property type="entry name" value="AlkZ-like"/>
</dbReference>